<evidence type="ECO:0000256" key="2">
    <source>
        <dbReference type="SAM" id="Phobius"/>
    </source>
</evidence>
<dbReference type="EMBL" id="JAJAQC010000009">
    <property type="protein sequence ID" value="MDA0564137.1"/>
    <property type="molecule type" value="Genomic_DNA"/>
</dbReference>
<keyword evidence="2" id="KW-0472">Membrane</keyword>
<proteinExistence type="predicted"/>
<comment type="caution">
    <text evidence="3">The sequence shown here is derived from an EMBL/GenBank/DDBJ whole genome shotgun (WGS) entry which is preliminary data.</text>
</comment>
<sequence length="170" mass="17897">MDDQPAVPALQPDLGEAAQGAAGHGDLDAAVGGRAAALGIAVTAVVAVVVIVIVGEHLDQRGVDGHHAEREPVVVGGDLVHRVGGEGVVERVEGRLIPRPGLPEHDRLSTHSPHHPFPTCAGIRTPDRTPHAPAPRPRDASRARRLWNTGTADDRLGGMACRLLIFWPSR</sequence>
<feature type="compositionally biased region" description="Basic and acidic residues" evidence="1">
    <location>
        <begin position="98"/>
        <end position="109"/>
    </location>
</feature>
<keyword evidence="2" id="KW-1133">Transmembrane helix</keyword>
<feature type="compositionally biased region" description="Basic and acidic residues" evidence="1">
    <location>
        <begin position="125"/>
        <end position="142"/>
    </location>
</feature>
<feature type="region of interest" description="Disordered" evidence="1">
    <location>
        <begin position="98"/>
        <end position="145"/>
    </location>
</feature>
<protein>
    <submittedName>
        <fullName evidence="3">Uncharacterized protein</fullName>
    </submittedName>
</protein>
<dbReference type="Proteomes" id="UP001140076">
    <property type="component" value="Unassembled WGS sequence"/>
</dbReference>
<name>A0A9X3NIN5_9ACTN</name>
<feature type="transmembrane region" description="Helical" evidence="2">
    <location>
        <begin position="35"/>
        <end position="54"/>
    </location>
</feature>
<gene>
    <name evidence="3" type="ORF">LG943_07320</name>
</gene>
<evidence type="ECO:0000313" key="4">
    <source>
        <dbReference type="Proteomes" id="UP001140076"/>
    </source>
</evidence>
<accession>A0A9X3NIN5</accession>
<keyword evidence="2" id="KW-0812">Transmembrane</keyword>
<evidence type="ECO:0000313" key="3">
    <source>
        <dbReference type="EMBL" id="MDA0564137.1"/>
    </source>
</evidence>
<dbReference type="AlphaFoldDB" id="A0A9X3NIN5"/>
<reference evidence="3" key="1">
    <citation type="submission" date="2021-10" db="EMBL/GenBank/DDBJ databases">
        <title>Streptomonospora sp. nov., isolated from mangrove soil.</title>
        <authorList>
            <person name="Chen X."/>
            <person name="Ge X."/>
            <person name="Liu W."/>
        </authorList>
    </citation>
    <scope>NUCLEOTIDE SEQUENCE</scope>
    <source>
        <strain evidence="3">S1-112</strain>
    </source>
</reference>
<dbReference type="RefSeq" id="WP_270071425.1">
    <property type="nucleotide sequence ID" value="NZ_JAJAQC010000009.1"/>
</dbReference>
<keyword evidence="4" id="KW-1185">Reference proteome</keyword>
<organism evidence="3 4">
    <name type="scientific">Streptomonospora mangrovi</name>
    <dbReference type="NCBI Taxonomy" id="2883123"/>
    <lineage>
        <taxon>Bacteria</taxon>
        <taxon>Bacillati</taxon>
        <taxon>Actinomycetota</taxon>
        <taxon>Actinomycetes</taxon>
        <taxon>Streptosporangiales</taxon>
        <taxon>Nocardiopsidaceae</taxon>
        <taxon>Streptomonospora</taxon>
    </lineage>
</organism>
<evidence type="ECO:0000256" key="1">
    <source>
        <dbReference type="SAM" id="MobiDB-lite"/>
    </source>
</evidence>